<organism evidence="1 2">
    <name type="scientific">Chryseobacterium indoltheticum</name>
    <dbReference type="NCBI Taxonomy" id="254"/>
    <lineage>
        <taxon>Bacteria</taxon>
        <taxon>Pseudomonadati</taxon>
        <taxon>Bacteroidota</taxon>
        <taxon>Flavobacteriia</taxon>
        <taxon>Flavobacteriales</taxon>
        <taxon>Weeksellaceae</taxon>
        <taxon>Chryseobacterium group</taxon>
        <taxon>Chryseobacterium</taxon>
    </lineage>
</organism>
<sequence length="64" mass="7528">MNKWILKNTAKDVSLRVVMETIGVYHQKFAHFLIDNDFDTNIILPNKISNYLRTMDIKTITDKT</sequence>
<name>A0A3G6NB90_9FLAO</name>
<protein>
    <submittedName>
        <fullName evidence="1">Uncharacterized protein</fullName>
    </submittedName>
</protein>
<evidence type="ECO:0000313" key="1">
    <source>
        <dbReference type="EMBL" id="AZA62159.1"/>
    </source>
</evidence>
<reference evidence="1 2" key="1">
    <citation type="submission" date="2018-11" db="EMBL/GenBank/DDBJ databases">
        <title>Proposal to divide the Flavobacteriaceae and reorganize its genera based on Amino Acid Identity values calculated from whole genome sequences.</title>
        <authorList>
            <person name="Nicholson A.C."/>
            <person name="Gulvik C.A."/>
            <person name="Whitney A.M."/>
            <person name="Humrighouse B.W."/>
            <person name="Bell M."/>
            <person name="Holmes B."/>
            <person name="Steigerwalt A."/>
            <person name="Villarma A."/>
            <person name="Sheth M."/>
            <person name="Batra D."/>
            <person name="Pryor J."/>
            <person name="Bernardet J.-F."/>
            <person name="Hugo C."/>
            <person name="Kampfer P."/>
            <person name="Newman J."/>
            <person name="Mcquiston J.R."/>
        </authorList>
    </citation>
    <scope>NUCLEOTIDE SEQUENCE [LARGE SCALE GENOMIC DNA]</scope>
    <source>
        <strain evidence="1 2">G0211</strain>
    </source>
</reference>
<dbReference type="Proteomes" id="UP000269076">
    <property type="component" value="Chromosome"/>
</dbReference>
<proteinExistence type="predicted"/>
<gene>
    <name evidence="1" type="ORF">EG340_14425</name>
</gene>
<dbReference type="EMBL" id="CP033928">
    <property type="protein sequence ID" value="AZA62159.1"/>
    <property type="molecule type" value="Genomic_DNA"/>
</dbReference>
<evidence type="ECO:0000313" key="2">
    <source>
        <dbReference type="Proteomes" id="UP000269076"/>
    </source>
</evidence>
<dbReference type="AlphaFoldDB" id="A0A3G6NB90"/>
<accession>A0A3G6NB90</accession>